<dbReference type="EMBL" id="OZ022405">
    <property type="protein sequence ID" value="CAK9435799.1"/>
    <property type="molecule type" value="Genomic_DNA"/>
</dbReference>
<evidence type="ECO:0000259" key="4">
    <source>
        <dbReference type="PROSITE" id="PS50002"/>
    </source>
</evidence>
<feature type="region of interest" description="Disordered" evidence="3">
    <location>
        <begin position="533"/>
        <end position="619"/>
    </location>
</feature>
<feature type="domain" description="SH3" evidence="4">
    <location>
        <begin position="250"/>
        <end position="337"/>
    </location>
</feature>
<evidence type="ECO:0000313" key="6">
    <source>
        <dbReference type="Proteomes" id="UP001497383"/>
    </source>
</evidence>
<feature type="compositionally biased region" description="Polar residues" evidence="3">
    <location>
        <begin position="756"/>
        <end position="772"/>
    </location>
</feature>
<dbReference type="InterPro" id="IPR036028">
    <property type="entry name" value="SH3-like_dom_sf"/>
</dbReference>
<feature type="region of interest" description="Disordered" evidence="3">
    <location>
        <begin position="462"/>
        <end position="488"/>
    </location>
</feature>
<evidence type="ECO:0000256" key="1">
    <source>
        <dbReference type="ARBA" id="ARBA00022443"/>
    </source>
</evidence>
<dbReference type="InterPro" id="IPR001452">
    <property type="entry name" value="SH3_domain"/>
</dbReference>
<evidence type="ECO:0000256" key="2">
    <source>
        <dbReference type="PROSITE-ProRule" id="PRU00192"/>
    </source>
</evidence>
<feature type="compositionally biased region" description="Acidic residues" evidence="3">
    <location>
        <begin position="547"/>
        <end position="556"/>
    </location>
</feature>
<feature type="region of interest" description="Disordered" evidence="3">
    <location>
        <begin position="640"/>
        <end position="659"/>
    </location>
</feature>
<organism evidence="5 6">
    <name type="scientific">Lodderomyces beijingensis</name>
    <dbReference type="NCBI Taxonomy" id="1775926"/>
    <lineage>
        <taxon>Eukaryota</taxon>
        <taxon>Fungi</taxon>
        <taxon>Dikarya</taxon>
        <taxon>Ascomycota</taxon>
        <taxon>Saccharomycotina</taxon>
        <taxon>Pichiomycetes</taxon>
        <taxon>Debaryomycetaceae</taxon>
        <taxon>Candida/Lodderomyces clade</taxon>
        <taxon>Lodderomyces</taxon>
    </lineage>
</organism>
<feature type="compositionally biased region" description="Polar residues" evidence="3">
    <location>
        <begin position="815"/>
        <end position="859"/>
    </location>
</feature>
<feature type="region of interest" description="Disordered" evidence="3">
    <location>
        <begin position="154"/>
        <end position="252"/>
    </location>
</feature>
<feature type="compositionally biased region" description="Basic and acidic residues" evidence="3">
    <location>
        <begin position="685"/>
        <end position="695"/>
    </location>
</feature>
<dbReference type="PROSITE" id="PS50002">
    <property type="entry name" value="SH3"/>
    <property type="match status" value="1"/>
</dbReference>
<dbReference type="SMART" id="SM00326">
    <property type="entry name" value="SH3"/>
    <property type="match status" value="1"/>
</dbReference>
<dbReference type="InterPro" id="IPR053039">
    <property type="entry name" value="Polarity_Bud-Selection_Reg"/>
</dbReference>
<dbReference type="GeneID" id="92205675"/>
<feature type="compositionally biased region" description="Acidic residues" evidence="3">
    <location>
        <begin position="177"/>
        <end position="203"/>
    </location>
</feature>
<feature type="compositionally biased region" description="Basic and acidic residues" evidence="3">
    <location>
        <begin position="588"/>
        <end position="608"/>
    </location>
</feature>
<feature type="compositionally biased region" description="Polar residues" evidence="3">
    <location>
        <begin position="881"/>
        <end position="901"/>
    </location>
</feature>
<dbReference type="SUPFAM" id="SSF50044">
    <property type="entry name" value="SH3-domain"/>
    <property type="match status" value="1"/>
</dbReference>
<dbReference type="RefSeq" id="XP_066827417.1">
    <property type="nucleotide sequence ID" value="XM_066975049.1"/>
</dbReference>
<dbReference type="PANTHER" id="PTHR47775:SF1">
    <property type="entry name" value="BUD SITE SELECTION PROTEIN 14"/>
    <property type="match status" value="1"/>
</dbReference>
<evidence type="ECO:0000313" key="5">
    <source>
        <dbReference type="EMBL" id="CAK9435799.1"/>
    </source>
</evidence>
<evidence type="ECO:0000256" key="3">
    <source>
        <dbReference type="SAM" id="MobiDB-lite"/>
    </source>
</evidence>
<protein>
    <recommendedName>
        <fullName evidence="4">SH3 domain-containing protein</fullName>
    </recommendedName>
</protein>
<feature type="compositionally biased region" description="Acidic residues" evidence="3">
    <location>
        <begin position="937"/>
        <end position="955"/>
    </location>
</feature>
<keyword evidence="6" id="KW-1185">Reference proteome</keyword>
<gene>
    <name evidence="5" type="ORF">LODBEIA_P04790</name>
</gene>
<dbReference type="PANTHER" id="PTHR47775">
    <property type="entry name" value="BUD SITE SELECTION PROTEIN 14"/>
    <property type="match status" value="1"/>
</dbReference>
<name>A0ABP0ZIU3_9ASCO</name>
<feature type="compositionally biased region" description="Polar residues" evidence="3">
    <location>
        <begin position="723"/>
        <end position="748"/>
    </location>
</feature>
<feature type="region of interest" description="Disordered" evidence="3">
    <location>
        <begin position="669"/>
        <end position="970"/>
    </location>
</feature>
<keyword evidence="1 2" id="KW-0728">SH3 domain</keyword>
<sequence length="1015" mass="114195">MLEQDGGDEEEVYHLQELQMGLQSFDNSSLDNTNRKLRDLERKLSLSSSSSSQQTQTSSVVHNTDLFGLGKQNIQSHVLNHLLDKKVEDKQERIHNSIFNPNELFQERSQQFMTTFGSTYNDDRMKMRSKAKTQDVKSASKLARKDSINLLQNKLEKNSFNTDDDGYRSISQNSQEEKEESPEEEEDFVDTTLEIGDDDSDFENDNHNCSCIHDDSDDEFNTADGPYMDEGLLSSSSLPPSPPRSPPQDLDPSKLYGLYNFSGPEPSHCTLSRDEPVHLVNDEDNYWWLIRKLTKIERMERLRNLGAEIPGDQEIDSDDEDGKIGFVPAECLETHGERLARLNCRKNEEMEKIAEIDIRVRKITIRSNSNVKSVKFENVGDLTESEEEEQAKEEEEEVVVEKDGVYGADLATSVYGTGIRQNLMSFNVDSPDIRPAVEEPETLSDVFPTGAPLIIKKNVRSDLKDKNSKPLSSLSQEDHHSTGLPKLVVVPPRSELRAKDYQTLKKLRDLHKKRRSRVLDSLTDITDDLQAQLNLESAEDERKGSDGDEQWEEGDSSFDISRESCNDGEVESALEAVVGLEPEEEDKQQEMEIEEKKQMEKEVDKVQEEDYDTDDDFGFSFASYQSDEIIAFVPDVKVRPVTSSSEAEEEEDDSVQEIDKKSFELAVKCEDSSRTTKAAKRMKKTRSEGETETSHNRVAIPYEDTPPRGEMVTPVKTSRDVQFDQQTNTSSASSLNFRNSPSLRSQTGEFERLSPILSSQSHPCVGGQSPSPSCVVKSEFIESRNSSLRGGCESSPCPGDKVRPKESLRIPMSSPILQQKTPPTTSSTESLNGTSLSPTFRMGKSQQTGLKVANSSSNFAGFENNNDKRGVSSPQSSTSSINNIPHNGSFKSPLSRSSTLSPMFRNSPVSQPYRGPYQLHYQQQSYGSFRGKSSLDFNDDDDDDDDDEDDDDMVSDTESNRHSLDDNITPLTSMNSLTTLEDRRKTKSVHELFMPILGKFDELAEKLAELDDILK</sequence>
<dbReference type="Gene3D" id="2.30.30.40">
    <property type="entry name" value="SH3 Domains"/>
    <property type="match status" value="1"/>
</dbReference>
<reference evidence="5 6" key="1">
    <citation type="submission" date="2024-03" db="EMBL/GenBank/DDBJ databases">
        <authorList>
            <person name="Brejova B."/>
        </authorList>
    </citation>
    <scope>NUCLEOTIDE SEQUENCE [LARGE SCALE GENOMIC DNA]</scope>
    <source>
        <strain evidence="5 6">CBS 14171</strain>
    </source>
</reference>
<accession>A0ABP0ZIU3</accession>
<dbReference type="Proteomes" id="UP001497383">
    <property type="component" value="Chromosome 1"/>
</dbReference>
<proteinExistence type="predicted"/>
<feature type="compositionally biased region" description="Acidic residues" evidence="3">
    <location>
        <begin position="646"/>
        <end position="656"/>
    </location>
</feature>